<keyword evidence="5 7" id="KW-1133">Transmembrane helix</keyword>
<comment type="subcellular location">
    <subcellularLocation>
        <location evidence="1">Endoplasmic reticulum membrane</location>
    </subcellularLocation>
</comment>
<gene>
    <name evidence="9" type="primary">BnaC07g33680D</name>
    <name evidence="8" type="ORF">DARMORV10_C07P47890.1</name>
    <name evidence="9" type="ORF">GSBRNA2T00031362001</name>
</gene>
<dbReference type="AlphaFoldDB" id="A0A078FCD4"/>
<reference evidence="9 10" key="1">
    <citation type="journal article" date="2014" name="Science">
        <title>Plant genetics. Early allopolyploid evolution in the post-Neolithic Brassica napus oilseed genome.</title>
        <authorList>
            <person name="Chalhoub B."/>
            <person name="Denoeud F."/>
            <person name="Liu S."/>
            <person name="Parkin I.A."/>
            <person name="Tang H."/>
            <person name="Wang X."/>
            <person name="Chiquet J."/>
            <person name="Belcram H."/>
            <person name="Tong C."/>
            <person name="Samans B."/>
            <person name="Correa M."/>
            <person name="Da Silva C."/>
            <person name="Just J."/>
            <person name="Falentin C."/>
            <person name="Koh C.S."/>
            <person name="Le Clainche I."/>
            <person name="Bernard M."/>
            <person name="Bento P."/>
            <person name="Noel B."/>
            <person name="Labadie K."/>
            <person name="Alberti A."/>
            <person name="Charles M."/>
            <person name="Arnaud D."/>
            <person name="Guo H."/>
            <person name="Daviaud C."/>
            <person name="Alamery S."/>
            <person name="Jabbari K."/>
            <person name="Zhao M."/>
            <person name="Edger P.P."/>
            <person name="Chelaifa H."/>
            <person name="Tack D."/>
            <person name="Lassalle G."/>
            <person name="Mestiri I."/>
            <person name="Schnel N."/>
            <person name="Le Paslier M.C."/>
            <person name="Fan G."/>
            <person name="Renault V."/>
            <person name="Bayer P.E."/>
            <person name="Golicz A.A."/>
            <person name="Manoli S."/>
            <person name="Lee T.H."/>
            <person name="Thi V.H."/>
            <person name="Chalabi S."/>
            <person name="Hu Q."/>
            <person name="Fan C."/>
            <person name="Tollenaere R."/>
            <person name="Lu Y."/>
            <person name="Battail C."/>
            <person name="Shen J."/>
            <person name="Sidebottom C.H."/>
            <person name="Wang X."/>
            <person name="Canaguier A."/>
            <person name="Chauveau A."/>
            <person name="Berard A."/>
            <person name="Deniot G."/>
            <person name="Guan M."/>
            <person name="Liu Z."/>
            <person name="Sun F."/>
            <person name="Lim Y.P."/>
            <person name="Lyons E."/>
            <person name="Town C.D."/>
            <person name="Bancroft I."/>
            <person name="Wang X."/>
            <person name="Meng J."/>
            <person name="Ma J."/>
            <person name="Pires J.C."/>
            <person name="King G.J."/>
            <person name="Brunel D."/>
            <person name="Delourme R."/>
            <person name="Renard M."/>
            <person name="Aury J.M."/>
            <person name="Adams K.L."/>
            <person name="Batley J."/>
            <person name="Snowdon R.J."/>
            <person name="Tost J."/>
            <person name="Edwards D."/>
            <person name="Zhou Y."/>
            <person name="Hua W."/>
            <person name="Sharpe A.G."/>
            <person name="Paterson A.H."/>
            <person name="Guan C."/>
            <person name="Wincker P."/>
        </authorList>
    </citation>
    <scope>NUCLEOTIDE SEQUENCE [LARGE SCALE GENOMIC DNA]</scope>
    <source>
        <strain evidence="10">cv. Darmor-bzh</strain>
    </source>
</reference>
<dbReference type="PANTHER" id="PTHR42650">
    <property type="entry name" value="TAIL-ANCHORED PROTEIN INSERTION RECEPTOR WRB"/>
    <property type="match status" value="1"/>
</dbReference>
<feature type="transmembrane region" description="Helical" evidence="7">
    <location>
        <begin position="12"/>
        <end position="29"/>
    </location>
</feature>
<evidence type="ECO:0000256" key="6">
    <source>
        <dbReference type="ARBA" id="ARBA00023136"/>
    </source>
</evidence>
<evidence type="ECO:0000256" key="5">
    <source>
        <dbReference type="ARBA" id="ARBA00022989"/>
    </source>
</evidence>
<dbReference type="Proteomes" id="UP001295469">
    <property type="component" value="Chromosome C07"/>
</dbReference>
<keyword evidence="3 7" id="KW-0812">Transmembrane</keyword>
<dbReference type="PaxDb" id="3708-A0A078FCD4"/>
<evidence type="ECO:0000256" key="3">
    <source>
        <dbReference type="ARBA" id="ARBA00022692"/>
    </source>
</evidence>
<dbReference type="GO" id="GO:0005789">
    <property type="term" value="C:endoplasmic reticulum membrane"/>
    <property type="evidence" value="ECO:0007669"/>
    <property type="project" value="UniProtKB-SubCell"/>
</dbReference>
<evidence type="ECO:0000313" key="8">
    <source>
        <dbReference type="EMBL" id="CAF2021530.1"/>
    </source>
</evidence>
<accession>A0A078FCD4</accession>
<dbReference type="STRING" id="3708.A0A078FCD4"/>
<proteinExistence type="inferred from homology"/>
<evidence type="ECO:0000256" key="7">
    <source>
        <dbReference type="SAM" id="Phobius"/>
    </source>
</evidence>
<dbReference type="EMBL" id="HG994371">
    <property type="protein sequence ID" value="CAF2021530.1"/>
    <property type="molecule type" value="Genomic_DNA"/>
</dbReference>
<feature type="transmembrane region" description="Helical" evidence="7">
    <location>
        <begin position="105"/>
        <end position="126"/>
    </location>
</feature>
<sequence length="181" mass="20482">MEGENPIEDRGFLAAPVTFFLVVVFQLLLSKWLDQLKKKGSSNNNTKEAELRSEIKQLLREATALSQPATFAQAAKLRRSAATKEKELALYMEKHNKDVNLSYDLYGNVLIVSKVVVYLILVLWFWRTPIAMIAKQLVQPFGELLSWGTGGHLAGHVMVGIIPWLILSTRVSKYVCKFVEF</sequence>
<dbReference type="GO" id="GO:0005783">
    <property type="term" value="C:endoplasmic reticulum"/>
    <property type="evidence" value="ECO:0000318"/>
    <property type="project" value="GO_Central"/>
</dbReference>
<dbReference type="EMBL" id="LK031998">
    <property type="protein sequence ID" value="CDY09693.1"/>
    <property type="molecule type" value="Genomic_DNA"/>
</dbReference>
<dbReference type="GO" id="GO:0005634">
    <property type="term" value="C:nucleus"/>
    <property type="evidence" value="ECO:0000318"/>
    <property type="project" value="GO_Central"/>
</dbReference>
<keyword evidence="4" id="KW-0256">Endoplasmic reticulum</keyword>
<reference evidence="9" key="2">
    <citation type="submission" date="2014-06" db="EMBL/GenBank/DDBJ databases">
        <authorList>
            <person name="Genoscope - CEA"/>
        </authorList>
    </citation>
    <scope>NUCLEOTIDE SEQUENCE</scope>
</reference>
<evidence type="ECO:0000313" key="9">
    <source>
        <dbReference type="EMBL" id="CDY09693.1"/>
    </source>
</evidence>
<evidence type="ECO:0000256" key="2">
    <source>
        <dbReference type="ARBA" id="ARBA00010799"/>
    </source>
</evidence>
<evidence type="ECO:0000256" key="4">
    <source>
        <dbReference type="ARBA" id="ARBA00022824"/>
    </source>
</evidence>
<evidence type="ECO:0000313" key="10">
    <source>
        <dbReference type="Proteomes" id="UP000028999"/>
    </source>
</evidence>
<protein>
    <submittedName>
        <fullName evidence="8">(rape) hypothetical protein</fullName>
    </submittedName>
    <submittedName>
        <fullName evidence="9">BnaC07g33680D protein</fullName>
    </submittedName>
</protein>
<dbReference type="PANTHER" id="PTHR42650:SF1">
    <property type="entry name" value="GUIDED ENTRY OF TAIL-ANCHORED PROTEINS FACTOR 1"/>
    <property type="match status" value="1"/>
</dbReference>
<dbReference type="InterPro" id="IPR028945">
    <property type="entry name" value="Get1"/>
</dbReference>
<keyword evidence="6 7" id="KW-0472">Membrane</keyword>
<reference evidence="8" key="3">
    <citation type="submission" date="2021-01" db="EMBL/GenBank/DDBJ databases">
        <authorList>
            <consortium name="Genoscope - CEA"/>
            <person name="William W."/>
        </authorList>
    </citation>
    <scope>NUCLEOTIDE SEQUENCE</scope>
</reference>
<dbReference type="GO" id="GO:0071816">
    <property type="term" value="P:tail-anchored membrane protein insertion into ER membrane"/>
    <property type="evidence" value="ECO:0007669"/>
    <property type="project" value="InterPro"/>
</dbReference>
<dbReference type="OMA" id="ALYMEKH"/>
<keyword evidence="10" id="KW-1185">Reference proteome</keyword>
<evidence type="ECO:0000256" key="1">
    <source>
        <dbReference type="ARBA" id="ARBA00004586"/>
    </source>
</evidence>
<dbReference type="Pfam" id="PF04420">
    <property type="entry name" value="CHD5"/>
    <property type="match status" value="1"/>
</dbReference>
<dbReference type="Gramene" id="CDY09693">
    <property type="protein sequence ID" value="CDY09693"/>
    <property type="gene ID" value="GSBRNA2T00031362001"/>
</dbReference>
<comment type="similarity">
    <text evidence="2">Belongs to the WRB/GET1 family.</text>
</comment>
<organism evidence="9 10">
    <name type="scientific">Brassica napus</name>
    <name type="common">Rape</name>
    <dbReference type="NCBI Taxonomy" id="3708"/>
    <lineage>
        <taxon>Eukaryota</taxon>
        <taxon>Viridiplantae</taxon>
        <taxon>Streptophyta</taxon>
        <taxon>Embryophyta</taxon>
        <taxon>Tracheophyta</taxon>
        <taxon>Spermatophyta</taxon>
        <taxon>Magnoliopsida</taxon>
        <taxon>eudicotyledons</taxon>
        <taxon>Gunneridae</taxon>
        <taxon>Pentapetalae</taxon>
        <taxon>rosids</taxon>
        <taxon>malvids</taxon>
        <taxon>Brassicales</taxon>
        <taxon>Brassicaceae</taxon>
        <taxon>Brassiceae</taxon>
        <taxon>Brassica</taxon>
    </lineage>
</organism>
<dbReference type="Proteomes" id="UP000028999">
    <property type="component" value="Unassembled WGS sequence"/>
</dbReference>
<name>A0A078FCD4_BRANA</name>
<feature type="transmembrane region" description="Helical" evidence="7">
    <location>
        <begin position="146"/>
        <end position="167"/>
    </location>
</feature>